<dbReference type="Proteomes" id="UP000288805">
    <property type="component" value="Unassembled WGS sequence"/>
</dbReference>
<accession>A0A438I3Q9</accession>
<protein>
    <recommendedName>
        <fullName evidence="3">Reverse transcriptase Ty1/copia-type domain-containing protein</fullName>
    </recommendedName>
</protein>
<proteinExistence type="predicted"/>
<sequence length="235" mass="25810">MEHLLALLKSNSTSGTPSVSVAHIGNELYALSRRFKSTPWIINSGASNHMTNSSNMFESYSPCPGNKKDRSSGKTIGSARMINGLYYFEDNLPSNRIAQGLKISAPEPGLGLAPVVPTQDLDLRLPTALRKGTRVCTKHPIAKYISYSNLSDNYRALQIFQNLCKCQLALTPIDVKNAFLNGDLEEEVFMSPPPGKVAILIVYVDDIVLIGDDCNELKKLKGKLAKEFEIKDLGH</sequence>
<reference evidence="1 2" key="1">
    <citation type="journal article" date="2018" name="PLoS Genet.">
        <title>Population sequencing reveals clonal diversity and ancestral inbreeding in the grapevine cultivar Chardonnay.</title>
        <authorList>
            <person name="Roach M.J."/>
            <person name="Johnson D.L."/>
            <person name="Bohlmann J."/>
            <person name="van Vuuren H.J."/>
            <person name="Jones S.J."/>
            <person name="Pretorius I.S."/>
            <person name="Schmidt S.A."/>
            <person name="Borneman A.R."/>
        </authorList>
    </citation>
    <scope>NUCLEOTIDE SEQUENCE [LARGE SCALE GENOMIC DNA]</scope>
    <source>
        <strain evidence="2">cv. Chardonnay</strain>
        <tissue evidence="1">Leaf</tissue>
    </source>
</reference>
<dbReference type="AlphaFoldDB" id="A0A438I3Q9"/>
<name>A0A438I3Q9_VITVI</name>
<evidence type="ECO:0000313" key="1">
    <source>
        <dbReference type="EMBL" id="RVW91336.1"/>
    </source>
</evidence>
<organism evidence="1 2">
    <name type="scientific">Vitis vinifera</name>
    <name type="common">Grape</name>
    <dbReference type="NCBI Taxonomy" id="29760"/>
    <lineage>
        <taxon>Eukaryota</taxon>
        <taxon>Viridiplantae</taxon>
        <taxon>Streptophyta</taxon>
        <taxon>Embryophyta</taxon>
        <taxon>Tracheophyta</taxon>
        <taxon>Spermatophyta</taxon>
        <taxon>Magnoliopsida</taxon>
        <taxon>eudicotyledons</taxon>
        <taxon>Gunneridae</taxon>
        <taxon>Pentapetalae</taxon>
        <taxon>rosids</taxon>
        <taxon>Vitales</taxon>
        <taxon>Vitaceae</taxon>
        <taxon>Viteae</taxon>
        <taxon>Vitis</taxon>
    </lineage>
</organism>
<comment type="caution">
    <text evidence="1">The sequence shown here is derived from an EMBL/GenBank/DDBJ whole genome shotgun (WGS) entry which is preliminary data.</text>
</comment>
<gene>
    <name evidence="1" type="ORF">CK203_035410</name>
</gene>
<dbReference type="EMBL" id="QGNW01000147">
    <property type="protein sequence ID" value="RVW91336.1"/>
    <property type="molecule type" value="Genomic_DNA"/>
</dbReference>
<evidence type="ECO:0000313" key="2">
    <source>
        <dbReference type="Proteomes" id="UP000288805"/>
    </source>
</evidence>
<evidence type="ECO:0008006" key="3">
    <source>
        <dbReference type="Google" id="ProtNLM"/>
    </source>
</evidence>